<keyword evidence="5" id="KW-1185">Reference proteome</keyword>
<organism evidence="4 5">
    <name type="scientific">Arcicella aurantiaca</name>
    <dbReference type="NCBI Taxonomy" id="591202"/>
    <lineage>
        <taxon>Bacteria</taxon>
        <taxon>Pseudomonadati</taxon>
        <taxon>Bacteroidota</taxon>
        <taxon>Cytophagia</taxon>
        <taxon>Cytophagales</taxon>
        <taxon>Flectobacillaceae</taxon>
        <taxon>Arcicella</taxon>
    </lineage>
</organism>
<proteinExistence type="predicted"/>
<comment type="caution">
    <text evidence="4">The sequence shown here is derived from an EMBL/GenBank/DDBJ whole genome shotgun (WGS) entry which is preliminary data.</text>
</comment>
<dbReference type="PROSITE" id="PS50102">
    <property type="entry name" value="RRM"/>
    <property type="match status" value="1"/>
</dbReference>
<evidence type="ECO:0000256" key="2">
    <source>
        <dbReference type="SAM" id="MobiDB-lite"/>
    </source>
</evidence>
<dbReference type="InterPro" id="IPR035979">
    <property type="entry name" value="RBD_domain_sf"/>
</dbReference>
<feature type="domain" description="RRM" evidence="3">
    <location>
        <begin position="1"/>
        <end position="79"/>
    </location>
</feature>
<name>A0A316E552_9BACT</name>
<dbReference type="OrthoDB" id="9798855at2"/>
<dbReference type="SUPFAM" id="SSF54928">
    <property type="entry name" value="RNA-binding domain, RBD"/>
    <property type="match status" value="1"/>
</dbReference>
<dbReference type="AlphaFoldDB" id="A0A316E552"/>
<evidence type="ECO:0000256" key="1">
    <source>
        <dbReference type="ARBA" id="ARBA00022884"/>
    </source>
</evidence>
<dbReference type="PANTHER" id="PTHR48025:SF1">
    <property type="entry name" value="RRM DOMAIN-CONTAINING PROTEIN"/>
    <property type="match status" value="1"/>
</dbReference>
<dbReference type="InterPro" id="IPR050502">
    <property type="entry name" value="Euk_RNA-bind_prot"/>
</dbReference>
<dbReference type="EMBL" id="QGGO01000015">
    <property type="protein sequence ID" value="PWK24499.1"/>
    <property type="molecule type" value="Genomic_DNA"/>
</dbReference>
<keyword evidence="1" id="KW-0694">RNA-binding</keyword>
<dbReference type="InterPro" id="IPR000504">
    <property type="entry name" value="RRM_dom"/>
</dbReference>
<evidence type="ECO:0000313" key="4">
    <source>
        <dbReference type="EMBL" id="PWK24499.1"/>
    </source>
</evidence>
<dbReference type="Proteomes" id="UP000245489">
    <property type="component" value="Unassembled WGS sequence"/>
</dbReference>
<dbReference type="PANTHER" id="PTHR48025">
    <property type="entry name" value="OS02G0815200 PROTEIN"/>
    <property type="match status" value="1"/>
</dbReference>
<dbReference type="Gene3D" id="3.30.70.330">
    <property type="match status" value="1"/>
</dbReference>
<dbReference type="RefSeq" id="WP_109743723.1">
    <property type="nucleotide sequence ID" value="NZ_QGGO01000015.1"/>
</dbReference>
<protein>
    <submittedName>
        <fullName evidence="4">RNA recognition motif-containing protein</fullName>
    </submittedName>
</protein>
<dbReference type="GO" id="GO:0003723">
    <property type="term" value="F:RNA binding"/>
    <property type="evidence" value="ECO:0007669"/>
    <property type="project" value="UniProtKB-KW"/>
</dbReference>
<dbReference type="SMART" id="SM00360">
    <property type="entry name" value="RRM"/>
    <property type="match status" value="1"/>
</dbReference>
<reference evidence="4 5" key="1">
    <citation type="submission" date="2018-05" db="EMBL/GenBank/DDBJ databases">
        <title>Genomic Encyclopedia of Archaeal and Bacterial Type Strains, Phase II (KMG-II): from individual species to whole genera.</title>
        <authorList>
            <person name="Goeker M."/>
        </authorList>
    </citation>
    <scope>NUCLEOTIDE SEQUENCE [LARGE SCALE GENOMIC DNA]</scope>
    <source>
        <strain evidence="4 5">DSM 22214</strain>
    </source>
</reference>
<dbReference type="Pfam" id="PF00076">
    <property type="entry name" value="RRM_1"/>
    <property type="match status" value="1"/>
</dbReference>
<sequence length="112" mass="12806">MDIYVGSIPFKWKEAKLVEIFGEFGEVHSAKIVIDKITRQNKGFAFVEMPNDEEAKAAIEALDGKEFDERKIIVNKSVPNNAGSLDKKKKKHYPSKPENKEWKPFKGIGKKR</sequence>
<evidence type="ECO:0000259" key="3">
    <source>
        <dbReference type="PROSITE" id="PS50102"/>
    </source>
</evidence>
<feature type="compositionally biased region" description="Basic and acidic residues" evidence="2">
    <location>
        <begin position="95"/>
        <end position="104"/>
    </location>
</feature>
<gene>
    <name evidence="4" type="ORF">LV89_03012</name>
</gene>
<evidence type="ECO:0000313" key="5">
    <source>
        <dbReference type="Proteomes" id="UP000245489"/>
    </source>
</evidence>
<accession>A0A316E552</accession>
<feature type="region of interest" description="Disordered" evidence="2">
    <location>
        <begin position="78"/>
        <end position="112"/>
    </location>
</feature>
<dbReference type="InterPro" id="IPR012677">
    <property type="entry name" value="Nucleotide-bd_a/b_plait_sf"/>
</dbReference>